<dbReference type="Pfam" id="PF17667">
    <property type="entry name" value="Pkinase_fungal"/>
    <property type="match status" value="1"/>
</dbReference>
<evidence type="ECO:0000259" key="2">
    <source>
        <dbReference type="Pfam" id="PF17667"/>
    </source>
</evidence>
<evidence type="ECO:0000313" key="4">
    <source>
        <dbReference type="Proteomes" id="UP000184267"/>
    </source>
</evidence>
<sequence length="414" mass="45857">MLRHSTGEKFWDQKRNHKTTGINNFVRRPLTEFTSTRELVLAIRDAIRGHKRVWEEAQVLHRDGSLSNILIKDKRENDDNDALGMLHDFDYSYIGPIGVNGNATKDVSNDRANTPRLHESIAITDEATQGSYFFIALDHISLGPSNTHHPYHDLESFCWVVLWVVLRHTRCALCSEKKSGKQVYALFFKHDSWAGAAMKLSWALPNSDSLGVAGNVPLTTLMTRFKALVTQQTRAKLMKRAEVALTHHNVLQIFDEVLELDGWPENDWTPCDIGEDLDPPSPRAPNVCGIPPGYPPNMSEAQRNAMIRAGKAAACGYLPRNNLRVKLPNPVDRSQSQIISGSGLKRPLAEADQLPDPSEAPSAPKKSKNAIEPPPPPEAASVESSVTKSRGCRTRSSSRITEEETHVGEPSGAA</sequence>
<organism evidence="3 4">
    <name type="scientific">Trametes pubescens</name>
    <name type="common">White-rot fungus</name>
    <dbReference type="NCBI Taxonomy" id="154538"/>
    <lineage>
        <taxon>Eukaryota</taxon>
        <taxon>Fungi</taxon>
        <taxon>Dikarya</taxon>
        <taxon>Basidiomycota</taxon>
        <taxon>Agaricomycotina</taxon>
        <taxon>Agaricomycetes</taxon>
        <taxon>Polyporales</taxon>
        <taxon>Polyporaceae</taxon>
        <taxon>Trametes</taxon>
    </lineage>
</organism>
<keyword evidence="4" id="KW-1185">Reference proteome</keyword>
<dbReference type="Proteomes" id="UP000184267">
    <property type="component" value="Unassembled WGS sequence"/>
</dbReference>
<proteinExistence type="predicted"/>
<feature type="domain" description="Fungal-type protein kinase" evidence="2">
    <location>
        <begin position="27"/>
        <end position="165"/>
    </location>
</feature>
<evidence type="ECO:0000313" key="3">
    <source>
        <dbReference type="EMBL" id="OJT09281.1"/>
    </source>
</evidence>
<reference evidence="3 4" key="1">
    <citation type="submission" date="2016-10" db="EMBL/GenBank/DDBJ databases">
        <title>Genome sequence of the basidiomycete white-rot fungus Trametes pubescens.</title>
        <authorList>
            <person name="Makela M.R."/>
            <person name="Granchi Z."/>
            <person name="Peng M."/>
            <person name="De Vries R.P."/>
            <person name="Grigoriev I."/>
            <person name="Riley R."/>
            <person name="Hilden K."/>
        </authorList>
    </citation>
    <scope>NUCLEOTIDE SEQUENCE [LARGE SCALE GENOMIC DNA]</scope>
    <source>
        <strain evidence="3 4">FBCC735</strain>
    </source>
</reference>
<dbReference type="AlphaFoldDB" id="A0A1M2VNV3"/>
<dbReference type="STRING" id="154538.A0A1M2VNV3"/>
<feature type="region of interest" description="Disordered" evidence="1">
    <location>
        <begin position="323"/>
        <end position="414"/>
    </location>
</feature>
<comment type="caution">
    <text evidence="3">The sequence shown here is derived from an EMBL/GenBank/DDBJ whole genome shotgun (WGS) entry which is preliminary data.</text>
</comment>
<dbReference type="PANTHER" id="PTHR38248">
    <property type="entry name" value="FUNK1 6"/>
    <property type="match status" value="1"/>
</dbReference>
<dbReference type="PANTHER" id="PTHR38248:SF2">
    <property type="entry name" value="FUNK1 11"/>
    <property type="match status" value="1"/>
</dbReference>
<dbReference type="EMBL" id="MNAD01000957">
    <property type="protein sequence ID" value="OJT09281.1"/>
    <property type="molecule type" value="Genomic_DNA"/>
</dbReference>
<name>A0A1M2VNV3_TRAPU</name>
<evidence type="ECO:0000256" key="1">
    <source>
        <dbReference type="SAM" id="MobiDB-lite"/>
    </source>
</evidence>
<accession>A0A1M2VNV3</accession>
<dbReference type="OrthoDB" id="3270165at2759"/>
<protein>
    <recommendedName>
        <fullName evidence="2">Fungal-type protein kinase domain-containing protein</fullName>
    </recommendedName>
</protein>
<dbReference type="OMA" id="RHTRCAL"/>
<gene>
    <name evidence="3" type="ORF">TRAPUB_14278</name>
</gene>
<dbReference type="InterPro" id="IPR040976">
    <property type="entry name" value="Pkinase_fungal"/>
</dbReference>